<keyword evidence="4" id="KW-0233">DNA recombination</keyword>
<evidence type="ECO:0000256" key="4">
    <source>
        <dbReference type="ARBA" id="ARBA00023172"/>
    </source>
</evidence>
<dbReference type="PANTHER" id="PTHR30349">
    <property type="entry name" value="PHAGE INTEGRASE-RELATED"/>
    <property type="match status" value="1"/>
</dbReference>
<dbReference type="Gene3D" id="1.10.443.10">
    <property type="entry name" value="Intergrase catalytic core"/>
    <property type="match status" value="1"/>
</dbReference>
<evidence type="ECO:0000259" key="8">
    <source>
        <dbReference type="PROSITE" id="PS51900"/>
    </source>
</evidence>
<evidence type="ECO:0000313" key="10">
    <source>
        <dbReference type="Proteomes" id="UP000823619"/>
    </source>
</evidence>
<dbReference type="InterPro" id="IPR050090">
    <property type="entry name" value="Tyrosine_recombinase_XerCD"/>
</dbReference>
<evidence type="ECO:0000256" key="1">
    <source>
        <dbReference type="ARBA" id="ARBA00008857"/>
    </source>
</evidence>
<dbReference type="Proteomes" id="UP000823619">
    <property type="component" value="Unassembled WGS sequence"/>
</dbReference>
<reference evidence="9" key="1">
    <citation type="submission" date="2020-10" db="EMBL/GenBank/DDBJ databases">
        <authorList>
            <person name="Gilroy R."/>
        </authorList>
    </citation>
    <scope>NUCLEOTIDE SEQUENCE</scope>
    <source>
        <strain evidence="9">D5-748</strain>
    </source>
</reference>
<dbReference type="InterPro" id="IPR013762">
    <property type="entry name" value="Integrase-like_cat_sf"/>
</dbReference>
<keyword evidence="2" id="KW-0229">DNA integration</keyword>
<dbReference type="SUPFAM" id="SSF56349">
    <property type="entry name" value="DNA breaking-rejoining enzymes"/>
    <property type="match status" value="1"/>
</dbReference>
<proteinExistence type="inferred from homology"/>
<comment type="similarity">
    <text evidence="1">Belongs to the 'phage' integrase family.</text>
</comment>
<evidence type="ECO:0000256" key="2">
    <source>
        <dbReference type="ARBA" id="ARBA00022908"/>
    </source>
</evidence>
<comment type="caution">
    <text evidence="9">The sequence shown here is derived from an EMBL/GenBank/DDBJ whole genome shotgun (WGS) entry which is preliminary data.</text>
</comment>
<reference evidence="9" key="2">
    <citation type="journal article" date="2021" name="PeerJ">
        <title>Extensive microbial diversity within the chicken gut microbiome revealed by metagenomics and culture.</title>
        <authorList>
            <person name="Gilroy R."/>
            <person name="Ravi A."/>
            <person name="Getino M."/>
            <person name="Pursley I."/>
            <person name="Horton D.L."/>
            <person name="Alikhan N.F."/>
            <person name="Baker D."/>
            <person name="Gharbi K."/>
            <person name="Hall N."/>
            <person name="Watson M."/>
            <person name="Adriaenssens E.M."/>
            <person name="Foster-Nyarko E."/>
            <person name="Jarju S."/>
            <person name="Secka A."/>
            <person name="Antonio M."/>
            <person name="Oren A."/>
            <person name="Chaudhuri R.R."/>
            <person name="La Ragione R."/>
            <person name="Hildebrand F."/>
            <person name="Pallen M.J."/>
        </authorList>
    </citation>
    <scope>NUCLEOTIDE SEQUENCE</scope>
    <source>
        <strain evidence="9">D5-748</strain>
    </source>
</reference>
<dbReference type="Pfam" id="PF17293">
    <property type="entry name" value="Arm-DNA-bind_5"/>
    <property type="match status" value="1"/>
</dbReference>
<gene>
    <name evidence="9" type="ORF">IAC23_07390</name>
</gene>
<evidence type="ECO:0000256" key="5">
    <source>
        <dbReference type="PROSITE-ProRule" id="PRU01248"/>
    </source>
</evidence>
<dbReference type="InterPro" id="IPR025269">
    <property type="entry name" value="SAM-like_dom"/>
</dbReference>
<dbReference type="InterPro" id="IPR010998">
    <property type="entry name" value="Integrase_recombinase_N"/>
</dbReference>
<dbReference type="AlphaFoldDB" id="A0A9D9HBL5"/>
<feature type="domain" description="Core-binding (CB)" evidence="8">
    <location>
        <begin position="110"/>
        <end position="202"/>
    </location>
</feature>
<protein>
    <submittedName>
        <fullName evidence="9">Site-specific integrase</fullName>
    </submittedName>
</protein>
<dbReference type="GO" id="GO:0006310">
    <property type="term" value="P:DNA recombination"/>
    <property type="evidence" value="ECO:0007669"/>
    <property type="project" value="UniProtKB-KW"/>
</dbReference>
<dbReference type="InterPro" id="IPR011010">
    <property type="entry name" value="DNA_brk_join_enz"/>
</dbReference>
<dbReference type="GO" id="GO:0015074">
    <property type="term" value="P:DNA integration"/>
    <property type="evidence" value="ECO:0007669"/>
    <property type="project" value="UniProtKB-KW"/>
</dbReference>
<evidence type="ECO:0000256" key="3">
    <source>
        <dbReference type="ARBA" id="ARBA00023125"/>
    </source>
</evidence>
<dbReference type="PROSITE" id="PS51900">
    <property type="entry name" value="CB"/>
    <property type="match status" value="1"/>
</dbReference>
<dbReference type="InterPro" id="IPR035386">
    <property type="entry name" value="Arm-DNA-bind_5"/>
</dbReference>
<dbReference type="PROSITE" id="PS51898">
    <property type="entry name" value="TYR_RECOMBINASE"/>
    <property type="match status" value="1"/>
</dbReference>
<feature type="region of interest" description="Disordered" evidence="6">
    <location>
        <begin position="39"/>
        <end position="65"/>
    </location>
</feature>
<evidence type="ECO:0000313" key="9">
    <source>
        <dbReference type="EMBL" id="MBO8445501.1"/>
    </source>
</evidence>
<dbReference type="CDD" id="cd01185">
    <property type="entry name" value="INTN1_C_like"/>
    <property type="match status" value="1"/>
</dbReference>
<dbReference type="InterPro" id="IPR002104">
    <property type="entry name" value="Integrase_catalytic"/>
</dbReference>
<sequence length="366" mass="42597">MERHTFSINFWISPSRVNKSGVTSINVTITLNGSRATFSSNKQVSPQDWDAGKQKVRGSNDTSKSINESLRQIRNRIYDKESELLDRGYVLTADLLKDAYLDKIDAIQNKTLCQLYEEYLESLSKAVGTNISDDTYYHYQRTLVLIKDYISKKYRRNDMALQELNYSFISDFDTFLRKDYNQRKNTTVKHLRCLKRVVNVAIANRYLKFDPFLNYKVQREEVDKVFLTEEELRAIINKDFAIKRLERVRDIFIFCCFTGLSYSDVKTLDKSHFETDEAGRVWIKKHRVKTGVLFRVPLLPIPKLILEKYKGGEHLLPVIDLSSTDAYLKEIADLCGINKRISFHTARFTFATTVTITNRISLEVVS</sequence>
<dbReference type="EMBL" id="JADIMO010000095">
    <property type="protein sequence ID" value="MBO8445501.1"/>
    <property type="molecule type" value="Genomic_DNA"/>
</dbReference>
<feature type="domain" description="Tyr recombinase" evidence="7">
    <location>
        <begin position="222"/>
        <end position="366"/>
    </location>
</feature>
<organism evidence="9 10">
    <name type="scientific">Candidatus Cryptobacteroides merdavium</name>
    <dbReference type="NCBI Taxonomy" id="2840769"/>
    <lineage>
        <taxon>Bacteria</taxon>
        <taxon>Pseudomonadati</taxon>
        <taxon>Bacteroidota</taxon>
        <taxon>Bacteroidia</taxon>
        <taxon>Bacteroidales</taxon>
        <taxon>Candidatus Cryptobacteroides</taxon>
    </lineage>
</organism>
<dbReference type="Pfam" id="PF13102">
    <property type="entry name" value="Phage_int_SAM_5"/>
    <property type="match status" value="1"/>
</dbReference>
<dbReference type="GO" id="GO:0003677">
    <property type="term" value="F:DNA binding"/>
    <property type="evidence" value="ECO:0007669"/>
    <property type="project" value="UniProtKB-UniRule"/>
</dbReference>
<dbReference type="Gene3D" id="1.10.150.130">
    <property type="match status" value="1"/>
</dbReference>
<dbReference type="InterPro" id="IPR044068">
    <property type="entry name" value="CB"/>
</dbReference>
<evidence type="ECO:0000259" key="7">
    <source>
        <dbReference type="PROSITE" id="PS51898"/>
    </source>
</evidence>
<name>A0A9D9HBL5_9BACT</name>
<accession>A0A9D9HBL5</accession>
<feature type="non-terminal residue" evidence="9">
    <location>
        <position position="366"/>
    </location>
</feature>
<keyword evidence="3 5" id="KW-0238">DNA-binding</keyword>
<evidence type="ECO:0000256" key="6">
    <source>
        <dbReference type="SAM" id="MobiDB-lite"/>
    </source>
</evidence>
<dbReference type="PANTHER" id="PTHR30349:SF64">
    <property type="entry name" value="PROPHAGE INTEGRASE INTD-RELATED"/>
    <property type="match status" value="1"/>
</dbReference>